<evidence type="ECO:0000256" key="9">
    <source>
        <dbReference type="ARBA" id="ARBA00046332"/>
    </source>
</evidence>
<reference evidence="11 12" key="1">
    <citation type="submission" date="2022-11" db="EMBL/GenBank/DDBJ databases">
        <title>Viruses from the air-sea interface of a natural surface slick.</title>
        <authorList>
            <person name="Rahlff J."/>
            <person name="Holmfeldt K."/>
        </authorList>
    </citation>
    <scope>NUCLEOTIDE SEQUENCE [LARGE SCALE GENOMIC DNA]</scope>
    <source>
        <strain evidence="11 12">SMS4</strain>
    </source>
</reference>
<comment type="similarity">
    <text evidence="9">Belongs to the Bfd family.</text>
</comment>
<keyword evidence="4" id="KW-0249">Electron transport</keyword>
<dbReference type="InterPro" id="IPR052371">
    <property type="entry name" value="BFD-associated_ferredoxin"/>
</dbReference>
<name>A0ABT9I0E3_9GAMM</name>
<protein>
    <recommendedName>
        <fullName evidence="8">Bacterioferritin-associated ferredoxin</fullName>
    </recommendedName>
</protein>
<keyword evidence="1" id="KW-0813">Transport</keyword>
<proteinExistence type="inferred from homology"/>
<evidence type="ECO:0000256" key="5">
    <source>
        <dbReference type="ARBA" id="ARBA00023004"/>
    </source>
</evidence>
<dbReference type="PANTHER" id="PTHR37424:SF1">
    <property type="entry name" value="BACTERIOFERRITIN-ASSOCIATED FERREDOXIN"/>
    <property type="match status" value="1"/>
</dbReference>
<accession>A0ABT9I0E3</accession>
<evidence type="ECO:0000313" key="11">
    <source>
        <dbReference type="EMBL" id="MDP5136381.1"/>
    </source>
</evidence>
<dbReference type="Proteomes" id="UP001231109">
    <property type="component" value="Unassembled WGS sequence"/>
</dbReference>
<evidence type="ECO:0000256" key="7">
    <source>
        <dbReference type="ARBA" id="ARBA00034078"/>
    </source>
</evidence>
<evidence type="ECO:0000256" key="2">
    <source>
        <dbReference type="ARBA" id="ARBA00022714"/>
    </source>
</evidence>
<dbReference type="CDD" id="cd19945">
    <property type="entry name" value="Fer2_BFD"/>
    <property type="match status" value="1"/>
</dbReference>
<dbReference type="Pfam" id="PF04324">
    <property type="entry name" value="Fer2_BFD"/>
    <property type="match status" value="1"/>
</dbReference>
<evidence type="ECO:0000256" key="1">
    <source>
        <dbReference type="ARBA" id="ARBA00022448"/>
    </source>
</evidence>
<sequence>MYVCLCKAVTDKTIKQKVADGITTMRELRMCTGAGSQCGKCTCQATQIIHNELVRLSDSDLKLAQPAA</sequence>
<dbReference type="InterPro" id="IPR041854">
    <property type="entry name" value="BFD-like_2Fe2S-bd_dom_sf"/>
</dbReference>
<evidence type="ECO:0000256" key="3">
    <source>
        <dbReference type="ARBA" id="ARBA00022723"/>
    </source>
</evidence>
<evidence type="ECO:0000256" key="4">
    <source>
        <dbReference type="ARBA" id="ARBA00022982"/>
    </source>
</evidence>
<gene>
    <name evidence="11" type="ORF">ORJ04_10510</name>
</gene>
<evidence type="ECO:0000313" key="12">
    <source>
        <dbReference type="Proteomes" id="UP001231109"/>
    </source>
</evidence>
<dbReference type="Gene3D" id="1.10.10.1100">
    <property type="entry name" value="BFD-like [2Fe-2S]-binding domain"/>
    <property type="match status" value="1"/>
</dbReference>
<keyword evidence="5" id="KW-0408">Iron</keyword>
<keyword evidence="3" id="KW-0479">Metal-binding</keyword>
<dbReference type="EMBL" id="JAPJDZ010000023">
    <property type="protein sequence ID" value="MDP5136381.1"/>
    <property type="molecule type" value="Genomic_DNA"/>
</dbReference>
<keyword evidence="12" id="KW-1185">Reference proteome</keyword>
<feature type="domain" description="BFD-like [2Fe-2S]-binding" evidence="10">
    <location>
        <begin position="2"/>
        <end position="50"/>
    </location>
</feature>
<keyword evidence="6" id="KW-0411">Iron-sulfur</keyword>
<dbReference type="InterPro" id="IPR007419">
    <property type="entry name" value="BFD-like_2Fe2S-bd_dom"/>
</dbReference>
<organism evidence="11 12">
    <name type="scientific">Rheinheimera baltica</name>
    <dbReference type="NCBI Taxonomy" id="67576"/>
    <lineage>
        <taxon>Bacteria</taxon>
        <taxon>Pseudomonadati</taxon>
        <taxon>Pseudomonadota</taxon>
        <taxon>Gammaproteobacteria</taxon>
        <taxon>Chromatiales</taxon>
        <taxon>Chromatiaceae</taxon>
        <taxon>Rheinheimera</taxon>
    </lineage>
</organism>
<keyword evidence="2" id="KW-0001">2Fe-2S</keyword>
<dbReference type="RefSeq" id="WP_084153583.1">
    <property type="nucleotide sequence ID" value="NZ_JAPJDY010000009.1"/>
</dbReference>
<comment type="cofactor">
    <cofactor evidence="7">
        <name>[2Fe-2S] cluster</name>
        <dbReference type="ChEBI" id="CHEBI:190135"/>
    </cofactor>
</comment>
<evidence type="ECO:0000256" key="8">
    <source>
        <dbReference type="ARBA" id="ARBA00039386"/>
    </source>
</evidence>
<evidence type="ECO:0000256" key="6">
    <source>
        <dbReference type="ARBA" id="ARBA00023014"/>
    </source>
</evidence>
<comment type="caution">
    <text evidence="11">The sequence shown here is derived from an EMBL/GenBank/DDBJ whole genome shotgun (WGS) entry which is preliminary data.</text>
</comment>
<evidence type="ECO:0000259" key="10">
    <source>
        <dbReference type="Pfam" id="PF04324"/>
    </source>
</evidence>
<dbReference type="PANTHER" id="PTHR37424">
    <property type="entry name" value="BACTERIOFERRITIN-ASSOCIATED FERREDOXIN"/>
    <property type="match status" value="1"/>
</dbReference>